<evidence type="ECO:0000313" key="3">
    <source>
        <dbReference type="Proteomes" id="UP000033491"/>
    </source>
</evidence>
<gene>
    <name evidence="2" type="ORF">VC81_02185</name>
</gene>
<dbReference type="Gene3D" id="2.10.260.10">
    <property type="match status" value="1"/>
</dbReference>
<dbReference type="RefSeq" id="WP_045806525.1">
    <property type="nucleotide sequence ID" value="NZ_JZCR01000006.1"/>
</dbReference>
<dbReference type="Pfam" id="PF04014">
    <property type="entry name" value="MazE_antitoxin"/>
    <property type="match status" value="1"/>
</dbReference>
<protein>
    <recommendedName>
        <fullName evidence="1">SpoVT-AbrB domain-containing protein</fullName>
    </recommendedName>
</protein>
<dbReference type="InterPro" id="IPR007159">
    <property type="entry name" value="SpoVT-AbrB_dom"/>
</dbReference>
<dbReference type="SMART" id="SM00966">
    <property type="entry name" value="SpoVT_AbrB"/>
    <property type="match status" value="1"/>
</dbReference>
<dbReference type="PATRIC" id="fig|216463.3.peg.2245"/>
<dbReference type="Proteomes" id="UP000033491">
    <property type="component" value="Unassembled WGS sequence"/>
</dbReference>
<feature type="domain" description="SpoVT-AbrB" evidence="1">
    <location>
        <begin position="13"/>
        <end position="58"/>
    </location>
</feature>
<dbReference type="AlphaFoldDB" id="A0A0F3RUP6"/>
<sequence>MDNVKDELKRNVIQVGNSIGMTIPKKIADEMALSTDSKVQIVPTDQGFLVTKLENADPDFVEAMNDSFDKYHETLEMLRKGDE</sequence>
<name>A0A0F3RUP6_9LACO</name>
<organism evidence="2 3">
    <name type="scientific">Levilactobacillus spicheri</name>
    <dbReference type="NCBI Taxonomy" id="216463"/>
    <lineage>
        <taxon>Bacteria</taxon>
        <taxon>Bacillati</taxon>
        <taxon>Bacillota</taxon>
        <taxon>Bacilli</taxon>
        <taxon>Lactobacillales</taxon>
        <taxon>Lactobacillaceae</taxon>
        <taxon>Levilactobacillus</taxon>
    </lineage>
</organism>
<dbReference type="GO" id="GO:0003677">
    <property type="term" value="F:DNA binding"/>
    <property type="evidence" value="ECO:0007669"/>
    <property type="project" value="InterPro"/>
</dbReference>
<comment type="caution">
    <text evidence="2">The sequence shown here is derived from an EMBL/GenBank/DDBJ whole genome shotgun (WGS) entry which is preliminary data.</text>
</comment>
<accession>A0A0F3RUP6</accession>
<evidence type="ECO:0000259" key="1">
    <source>
        <dbReference type="SMART" id="SM00966"/>
    </source>
</evidence>
<evidence type="ECO:0000313" key="2">
    <source>
        <dbReference type="EMBL" id="KJW13299.1"/>
    </source>
</evidence>
<reference evidence="2 3" key="1">
    <citation type="submission" date="2015-03" db="EMBL/GenBank/DDBJ databases">
        <authorList>
            <person name="Zheng J."/>
            <person name="Ganezle M."/>
        </authorList>
    </citation>
    <scope>NUCLEOTIDE SEQUENCE [LARGE SCALE GENOMIC DNA]</scope>
    <source>
        <strain evidence="2 3">LP38</strain>
    </source>
</reference>
<dbReference type="InterPro" id="IPR037914">
    <property type="entry name" value="SpoVT-AbrB_sf"/>
</dbReference>
<dbReference type="SUPFAM" id="SSF89447">
    <property type="entry name" value="AbrB/MazE/MraZ-like"/>
    <property type="match status" value="1"/>
</dbReference>
<proteinExistence type="predicted"/>
<dbReference type="EMBL" id="JZCR01000006">
    <property type="protein sequence ID" value="KJW13299.1"/>
    <property type="molecule type" value="Genomic_DNA"/>
</dbReference>